<dbReference type="HOGENOM" id="CLU_2540387_0_0_5"/>
<protein>
    <submittedName>
        <fullName evidence="2">Uncharacterized protein</fullName>
    </submittedName>
</protein>
<evidence type="ECO:0000256" key="1">
    <source>
        <dbReference type="SAM" id="MobiDB-lite"/>
    </source>
</evidence>
<feature type="region of interest" description="Disordered" evidence="1">
    <location>
        <begin position="15"/>
        <end position="83"/>
    </location>
</feature>
<proteinExistence type="predicted"/>
<gene>
    <name evidence="2" type="ordered locus">RPE_0042</name>
</gene>
<name>Q07VN1_RHOP5</name>
<dbReference type="AlphaFoldDB" id="Q07VN1"/>
<dbReference type="EMBL" id="CP000463">
    <property type="protein sequence ID" value="ABJ04003.1"/>
    <property type="molecule type" value="Genomic_DNA"/>
</dbReference>
<reference evidence="2" key="1">
    <citation type="submission" date="2006-09" db="EMBL/GenBank/DDBJ databases">
        <title>Complete sequence of Rhodopseudomonas palustris BisA53.</title>
        <authorList>
            <consortium name="US DOE Joint Genome Institute"/>
            <person name="Copeland A."/>
            <person name="Lucas S."/>
            <person name="Lapidus A."/>
            <person name="Barry K."/>
            <person name="Detter J.C."/>
            <person name="Glavina del Rio T."/>
            <person name="Hammon N."/>
            <person name="Israni S."/>
            <person name="Dalin E."/>
            <person name="Tice H."/>
            <person name="Pitluck S."/>
            <person name="Chain P."/>
            <person name="Malfatti S."/>
            <person name="Shin M."/>
            <person name="Vergez L."/>
            <person name="Schmutz J."/>
            <person name="Larimer F."/>
            <person name="Land M."/>
            <person name="Hauser L."/>
            <person name="Pelletier D.A."/>
            <person name="Kyrpides N."/>
            <person name="Kim E."/>
            <person name="Harwood C.S."/>
            <person name="Oda Y."/>
            <person name="Richardson P."/>
        </authorList>
    </citation>
    <scope>NUCLEOTIDE SEQUENCE [LARGE SCALE GENOMIC DNA]</scope>
    <source>
        <strain evidence="2">BisA53</strain>
    </source>
</reference>
<sequence length="83" mass="9337">MDFGHHRTRFCAETGQAEARCRDAARRQRDSRSESPRRVVNSARDGGGRVGPQFLRQTGGSSIARPPQDFRGRSRGAERQRVL</sequence>
<feature type="compositionally biased region" description="Basic and acidic residues" evidence="1">
    <location>
        <begin position="19"/>
        <end position="37"/>
    </location>
</feature>
<dbReference type="KEGG" id="rpe:RPE_0042"/>
<feature type="compositionally biased region" description="Basic and acidic residues" evidence="1">
    <location>
        <begin position="68"/>
        <end position="83"/>
    </location>
</feature>
<accession>Q07VN1</accession>
<evidence type="ECO:0000313" key="2">
    <source>
        <dbReference type="EMBL" id="ABJ04003.1"/>
    </source>
</evidence>
<organism evidence="2">
    <name type="scientific">Rhodopseudomonas palustris (strain BisA53)</name>
    <dbReference type="NCBI Taxonomy" id="316055"/>
    <lineage>
        <taxon>Bacteria</taxon>
        <taxon>Pseudomonadati</taxon>
        <taxon>Pseudomonadota</taxon>
        <taxon>Alphaproteobacteria</taxon>
        <taxon>Hyphomicrobiales</taxon>
        <taxon>Nitrobacteraceae</taxon>
        <taxon>Rhodopseudomonas</taxon>
    </lineage>
</organism>